<organism evidence="1 2">
    <name type="scientific">Actinomadura miaoliensis</name>
    <dbReference type="NCBI Taxonomy" id="430685"/>
    <lineage>
        <taxon>Bacteria</taxon>
        <taxon>Bacillati</taxon>
        <taxon>Actinomycetota</taxon>
        <taxon>Actinomycetes</taxon>
        <taxon>Streptosporangiales</taxon>
        <taxon>Thermomonosporaceae</taxon>
        <taxon>Actinomadura</taxon>
    </lineage>
</organism>
<dbReference type="Proteomes" id="UP001500683">
    <property type="component" value="Unassembled WGS sequence"/>
</dbReference>
<gene>
    <name evidence="1" type="ORF">GCM10022214_44420</name>
</gene>
<dbReference type="EMBL" id="BAAAZG010000029">
    <property type="protein sequence ID" value="GAA4080871.1"/>
    <property type="molecule type" value="Genomic_DNA"/>
</dbReference>
<keyword evidence="2" id="KW-1185">Reference proteome</keyword>
<accession>A0ABP7W4V4</accession>
<dbReference type="RefSeq" id="WP_344950608.1">
    <property type="nucleotide sequence ID" value="NZ_BAAAZG010000029.1"/>
</dbReference>
<evidence type="ECO:0000313" key="2">
    <source>
        <dbReference type="Proteomes" id="UP001500683"/>
    </source>
</evidence>
<proteinExistence type="predicted"/>
<reference evidence="2" key="1">
    <citation type="journal article" date="2019" name="Int. J. Syst. Evol. Microbiol.">
        <title>The Global Catalogue of Microorganisms (GCM) 10K type strain sequencing project: providing services to taxonomists for standard genome sequencing and annotation.</title>
        <authorList>
            <consortium name="The Broad Institute Genomics Platform"/>
            <consortium name="The Broad Institute Genome Sequencing Center for Infectious Disease"/>
            <person name="Wu L."/>
            <person name="Ma J."/>
        </authorList>
    </citation>
    <scope>NUCLEOTIDE SEQUENCE [LARGE SCALE GENOMIC DNA]</scope>
    <source>
        <strain evidence="2">JCM 16702</strain>
    </source>
</reference>
<evidence type="ECO:0000313" key="1">
    <source>
        <dbReference type="EMBL" id="GAA4080871.1"/>
    </source>
</evidence>
<protein>
    <submittedName>
        <fullName evidence="1">Uncharacterized protein</fullName>
    </submittedName>
</protein>
<name>A0ABP7W4V4_9ACTN</name>
<comment type="caution">
    <text evidence="1">The sequence shown here is derived from an EMBL/GenBank/DDBJ whole genome shotgun (WGS) entry which is preliminary data.</text>
</comment>
<sequence>MPRVRARASPYPADFNGSHLTLHDRHVAEFTAALVRHLEIEGEAFRSPLVPGEESHGRFSQRG</sequence>